<feature type="region of interest" description="Disordered" evidence="2">
    <location>
        <begin position="269"/>
        <end position="292"/>
    </location>
</feature>
<feature type="region of interest" description="Disordered" evidence="2">
    <location>
        <begin position="836"/>
        <end position="876"/>
    </location>
</feature>
<feature type="compositionally biased region" description="Gly residues" evidence="2">
    <location>
        <begin position="276"/>
        <end position="288"/>
    </location>
</feature>
<evidence type="ECO:0000256" key="1">
    <source>
        <dbReference type="ARBA" id="ARBA00007238"/>
    </source>
</evidence>
<dbReference type="GO" id="GO:0016841">
    <property type="term" value="F:ammonia-lyase activity"/>
    <property type="evidence" value="ECO:0007669"/>
    <property type="project" value="InterPro"/>
</dbReference>
<reference evidence="3" key="2">
    <citation type="journal article" date="2019" name="IMA Fungus">
        <title>Genome sequencing and comparison of five Tilletia species to identify candidate genes for the detection of regulated species infecting wheat.</title>
        <authorList>
            <person name="Nguyen H.D.T."/>
            <person name="Sultana T."/>
            <person name="Kesanakurti P."/>
            <person name="Hambleton S."/>
        </authorList>
    </citation>
    <scope>NUCLEOTIDE SEQUENCE</scope>
    <source>
        <strain evidence="3">DAOMC 236426</strain>
    </source>
</reference>
<feature type="compositionally biased region" description="Basic and acidic residues" evidence="2">
    <location>
        <begin position="101"/>
        <end position="115"/>
    </location>
</feature>
<dbReference type="InterPro" id="IPR001106">
    <property type="entry name" value="Aromatic_Lyase"/>
</dbReference>
<sequence>MSSSRATETSDETTPRSRILGSIVSSFRRDRSASKSKASLASDSNTSSSNLSNSGGLSRSISLTQGRESGALSPSPSELYPKRPSTSANNPDYKLSLPPRSADHTHTSLLEREPTQRANMADNRNRRASLLALPVPAYPTPTFNSGLGHREMVRNLLCVIAGSSHSFNRVQIDGATLRLAEFVAISRFGAACEPHVGRKPELARSRDALQATVDAGHVVYGTNTMFGGNAASRSDPLKVQHALTGLLCGILPAELTLAVTVPFTPPTGPSLYDGGSTSGGTGGTGDGGNPALSQFASTVAQSHALPTAWVRGAMLLRLNNFLRGSSAVRWECVDTLTKMIAEEITPLVPSQGSISASGDLSPLAYIAFAMAGNSGVQVLKGRGASSMLMPSAIALRSASISPLTFSPKEVLAVTNGTSVACSVAAHTLADAHVLMILAQLVSAANAEAMMACRDSFDAFLSDECRPHPGQIEIAANLRSFLIGSCFTHAGKQPSSPLARCLQLALDLSDAEAEQLAEIGEGFFLQQDRYPFRTAPQWLGPPLEDLMHAHRTLSIELNSASDNPLVDCSSSKSRILHGGNFQALSVTNATEKVRDVASYVGRILFAQQEELINPALSCGLPSNLTLGEPSTEGGFKGVSIGCAALTSELGYLASRAGHFVQSAEMHNQSLNSLALISARSTASSVETLTKMLCNSMIMACQALDLRTCFISHLQLLAVEISQWLGLGDGIKPSCSVSVRAGSVERNNDTDIRLRQRALHKLMAVITLALMRHTSLDSDRRATIAAKEGALAMLETELREASRPSAKEKTSSKTKRNPSPSFGDTLLAGAQLYLQSNRVPYQDGSEQRAEKTSSDSFMTEIWGRRRTTSDDTPHSESTFSFANPFAIASATASRESFRSRSGETTEAKSDCTKLYFQVLEPALAHVIQSTFERSRDAYFRASRREAMDLQEWDHKAGARKRAAQWAVPVRDSVTLPTSPLPYVGKGAAALYKMVRFQFGLKMHRTVAMDQPGFENARARSASQARRRFGSSDDEPLSPGNEGQGFGDEHGPQSGPKLEKWAKVLSNATLRASADRRASVKDQEDDEADEGTENARDDESCNSDEEELEGPRRTLGEELSLLYETLRDPRKLLSGIHEVLHPDR</sequence>
<feature type="compositionally biased region" description="Acidic residues" evidence="2">
    <location>
        <begin position="1080"/>
        <end position="1089"/>
    </location>
</feature>
<name>A0A8X7SZP6_9BASI</name>
<gene>
    <name evidence="3" type="ORF">A4X06_0g1879</name>
</gene>
<reference evidence="3" key="1">
    <citation type="submission" date="2016-04" db="EMBL/GenBank/DDBJ databases">
        <authorList>
            <person name="Nguyen H.D."/>
            <person name="Samba Siva P."/>
            <person name="Cullis J."/>
            <person name="Levesque C.A."/>
            <person name="Hambleton S."/>
        </authorList>
    </citation>
    <scope>NUCLEOTIDE SEQUENCE</scope>
    <source>
        <strain evidence="3">DAOMC 236426</strain>
    </source>
</reference>
<keyword evidence="4" id="KW-1185">Reference proteome</keyword>
<dbReference type="Gene3D" id="1.10.274.20">
    <property type="entry name" value="Phenylalanine ammonia-lyase 1, domain 3"/>
    <property type="match status" value="1"/>
</dbReference>
<organism evidence="3 4">
    <name type="scientific">Tilletia controversa</name>
    <name type="common">dwarf bunt fungus</name>
    <dbReference type="NCBI Taxonomy" id="13291"/>
    <lineage>
        <taxon>Eukaryota</taxon>
        <taxon>Fungi</taxon>
        <taxon>Dikarya</taxon>
        <taxon>Basidiomycota</taxon>
        <taxon>Ustilaginomycotina</taxon>
        <taxon>Exobasidiomycetes</taxon>
        <taxon>Tilletiales</taxon>
        <taxon>Tilletiaceae</taxon>
        <taxon>Tilletia</taxon>
    </lineage>
</organism>
<feature type="region of interest" description="Disordered" evidence="2">
    <location>
        <begin position="1"/>
        <end position="117"/>
    </location>
</feature>
<feature type="compositionally biased region" description="Low complexity" evidence="2">
    <location>
        <begin position="35"/>
        <end position="63"/>
    </location>
</feature>
<dbReference type="InterPro" id="IPR023144">
    <property type="entry name" value="Phe_NH3-lyase_shielding_dom_sf"/>
</dbReference>
<feature type="region of interest" description="Disordered" evidence="2">
    <location>
        <begin position="794"/>
        <end position="820"/>
    </location>
</feature>
<dbReference type="PROSITE" id="PS00488">
    <property type="entry name" value="PAL_HISTIDASE"/>
    <property type="match status" value="1"/>
</dbReference>
<dbReference type="Pfam" id="PF00221">
    <property type="entry name" value="Lyase_aromatic"/>
    <property type="match status" value="1"/>
</dbReference>
<accession>A0A8X7SZP6</accession>
<dbReference type="CDD" id="cd00332">
    <property type="entry name" value="PAL-HAL"/>
    <property type="match status" value="1"/>
</dbReference>
<feature type="compositionally biased region" description="Basic and acidic residues" evidence="2">
    <location>
        <begin position="1070"/>
        <end position="1079"/>
    </location>
</feature>
<dbReference type="Gene3D" id="1.10.275.10">
    <property type="entry name" value="Fumarase/aspartase (N-terminal domain)"/>
    <property type="match status" value="1"/>
</dbReference>
<feature type="region of interest" description="Disordered" evidence="2">
    <location>
        <begin position="1068"/>
        <end position="1113"/>
    </location>
</feature>
<feature type="compositionally biased region" description="Basic and acidic residues" evidence="2">
    <location>
        <begin position="794"/>
        <end position="809"/>
    </location>
</feature>
<feature type="compositionally biased region" description="Basic and acidic residues" evidence="2">
    <location>
        <begin position="1044"/>
        <end position="1054"/>
    </location>
</feature>
<protein>
    <recommendedName>
        <fullName evidence="5">Phenylalanine ammonia-lyase</fullName>
    </recommendedName>
</protein>
<evidence type="ECO:0000256" key="2">
    <source>
        <dbReference type="SAM" id="MobiDB-lite"/>
    </source>
</evidence>
<comment type="caution">
    <text evidence="3">The sequence shown here is derived from an EMBL/GenBank/DDBJ whole genome shotgun (WGS) entry which is preliminary data.</text>
</comment>
<dbReference type="Proteomes" id="UP000077684">
    <property type="component" value="Unassembled WGS sequence"/>
</dbReference>
<dbReference type="PANTHER" id="PTHR10362">
    <property type="entry name" value="HISTIDINE AMMONIA-LYASE"/>
    <property type="match status" value="1"/>
</dbReference>
<feature type="compositionally biased region" description="Polar residues" evidence="2">
    <location>
        <begin position="64"/>
        <end position="76"/>
    </location>
</feature>
<feature type="region of interest" description="Disordered" evidence="2">
    <location>
        <begin position="1009"/>
        <end position="1054"/>
    </location>
</feature>
<dbReference type="SUPFAM" id="SSF48557">
    <property type="entry name" value="L-aspartase-like"/>
    <property type="match status" value="1"/>
</dbReference>
<proteinExistence type="inferred from homology"/>
<evidence type="ECO:0008006" key="5">
    <source>
        <dbReference type="Google" id="ProtNLM"/>
    </source>
</evidence>
<dbReference type="EMBL" id="LWDE02000128">
    <property type="protein sequence ID" value="KAE8252860.1"/>
    <property type="molecule type" value="Genomic_DNA"/>
</dbReference>
<dbReference type="AlphaFoldDB" id="A0A8X7SZP6"/>
<dbReference type="InterPro" id="IPR022313">
    <property type="entry name" value="Phe/His_NH3-lyase_AS"/>
</dbReference>
<comment type="similarity">
    <text evidence="1">Belongs to the PAL/histidase family.</text>
</comment>
<dbReference type="InterPro" id="IPR008948">
    <property type="entry name" value="L-Aspartase-like"/>
</dbReference>
<evidence type="ECO:0000313" key="4">
    <source>
        <dbReference type="Proteomes" id="UP000077684"/>
    </source>
</evidence>
<dbReference type="Gene3D" id="1.20.200.10">
    <property type="entry name" value="Fumarase/aspartase (Central domain)"/>
    <property type="match status" value="1"/>
</dbReference>
<dbReference type="InterPro" id="IPR024083">
    <property type="entry name" value="Fumarase/histidase_N"/>
</dbReference>
<evidence type="ECO:0000313" key="3">
    <source>
        <dbReference type="EMBL" id="KAE8252860.1"/>
    </source>
</evidence>